<reference evidence="3" key="1">
    <citation type="submission" date="2022-07" db="EMBL/GenBank/DDBJ databases">
        <title>Sphingomonas sp. nov., a novel bacterium isolated from the north slope of the Mount Everest.</title>
        <authorList>
            <person name="Cui X."/>
            <person name="Liu Y."/>
        </authorList>
    </citation>
    <scope>NUCLEOTIDE SEQUENCE</scope>
    <source>
        <strain evidence="3">S5-59</strain>
    </source>
</reference>
<organism evidence="3 4">
    <name type="scientific">Sphingomonas qomolangmaensis</name>
    <dbReference type="NCBI Taxonomy" id="2918765"/>
    <lineage>
        <taxon>Bacteria</taxon>
        <taxon>Pseudomonadati</taxon>
        <taxon>Pseudomonadota</taxon>
        <taxon>Alphaproteobacteria</taxon>
        <taxon>Sphingomonadales</taxon>
        <taxon>Sphingomonadaceae</taxon>
        <taxon>Sphingomonas</taxon>
    </lineage>
</organism>
<feature type="transmembrane region" description="Helical" evidence="2">
    <location>
        <begin position="346"/>
        <end position="368"/>
    </location>
</feature>
<sequence length="577" mass="63331">MSVADDWQLLGIAATDDRREIKRAYGHVLKGIDVDADPAAFIRLREALDNALEWGVEVPWWEDNDDDATTPLTGDGREQEDAAEPTDWVVQEQWEEPYDFGRMPPPIIEGSLGTAMLQLDLLLFEEGADPAKVARLGCEILGARELEHIDTASATEQWLADTIIASIPASDPLLAPAIKHFGWDCKQSATQSYAVQSVFDRAADREKLAAMGDPSHAHHRALRELRGPARTRVGPFQQQLVKDVSDLLSFIETWHPTIEKDLEGPHLDWWQNYISSRLLPPHFWKLLLVGSLLFTTIAVALLPPGTSDALGIVALLGSIALSYTLLRAAVVLQRTAHRLHEQDAPLGVYVHLPLLSAAIFGSPLLFAAVGPGRVHAVASVLLSATLAITAYLRCAPPQWEDEVSRWDRRSFPIGAAIVSACILVEVPWAIALQLTAPLVLCCWFGSRGWHSWALYLGDTPERQRLTLYGVSIGLMIGGTTAAILGLFADPRPVLLVSVPLAVLSQHLVLASTPIYLAWLEWPLRSAATFFFICLPAFRAHAGEGLGRLTLSAMLYLLAFSFVKIGAILLRRIRLTGV</sequence>
<feature type="transmembrane region" description="Helical" evidence="2">
    <location>
        <begin position="374"/>
        <end position="392"/>
    </location>
</feature>
<dbReference type="Proteomes" id="UP001058533">
    <property type="component" value="Chromosome"/>
</dbReference>
<proteinExistence type="predicted"/>
<feature type="transmembrane region" description="Helical" evidence="2">
    <location>
        <begin position="413"/>
        <end position="430"/>
    </location>
</feature>
<feature type="transmembrane region" description="Helical" evidence="2">
    <location>
        <begin position="548"/>
        <end position="569"/>
    </location>
</feature>
<evidence type="ECO:0008006" key="5">
    <source>
        <dbReference type="Google" id="ProtNLM"/>
    </source>
</evidence>
<evidence type="ECO:0000313" key="3">
    <source>
        <dbReference type="EMBL" id="UUL84033.1"/>
    </source>
</evidence>
<dbReference type="RefSeq" id="WP_256507868.1">
    <property type="nucleotide sequence ID" value="NZ_CP101740.1"/>
</dbReference>
<feature type="transmembrane region" description="Helical" evidence="2">
    <location>
        <begin position="309"/>
        <end position="326"/>
    </location>
</feature>
<evidence type="ECO:0000313" key="4">
    <source>
        <dbReference type="Proteomes" id="UP001058533"/>
    </source>
</evidence>
<feature type="transmembrane region" description="Helical" evidence="2">
    <location>
        <begin position="467"/>
        <end position="488"/>
    </location>
</feature>
<feature type="region of interest" description="Disordered" evidence="1">
    <location>
        <begin position="63"/>
        <end position="86"/>
    </location>
</feature>
<keyword evidence="2" id="KW-1133">Transmembrane helix</keyword>
<evidence type="ECO:0000256" key="1">
    <source>
        <dbReference type="SAM" id="MobiDB-lite"/>
    </source>
</evidence>
<dbReference type="EMBL" id="CP101740">
    <property type="protein sequence ID" value="UUL84033.1"/>
    <property type="molecule type" value="Genomic_DNA"/>
</dbReference>
<protein>
    <recommendedName>
        <fullName evidence="5">J domain-containing protein</fullName>
    </recommendedName>
</protein>
<feature type="transmembrane region" description="Helical" evidence="2">
    <location>
        <begin position="494"/>
        <end position="518"/>
    </location>
</feature>
<keyword evidence="2" id="KW-0472">Membrane</keyword>
<evidence type="ECO:0000256" key="2">
    <source>
        <dbReference type="SAM" id="Phobius"/>
    </source>
</evidence>
<keyword evidence="4" id="KW-1185">Reference proteome</keyword>
<gene>
    <name evidence="3" type="ORF">NMP03_07550</name>
</gene>
<keyword evidence="2" id="KW-0812">Transmembrane</keyword>
<feature type="transmembrane region" description="Helical" evidence="2">
    <location>
        <begin position="283"/>
        <end position="303"/>
    </location>
</feature>
<accession>A0ABY5LEB1</accession>
<name>A0ABY5LEB1_9SPHN</name>